<feature type="transmembrane region" description="Helical" evidence="4">
    <location>
        <begin position="106"/>
        <end position="125"/>
    </location>
</feature>
<name>A0AAN8KF55_PATCE</name>
<dbReference type="Pfam" id="PF04145">
    <property type="entry name" value="Ctr"/>
    <property type="match status" value="1"/>
</dbReference>
<reference evidence="6 7" key="1">
    <citation type="submission" date="2024-01" db="EMBL/GenBank/DDBJ databases">
        <title>The genome of the rayed Mediterranean limpet Patella caerulea (Linnaeus, 1758).</title>
        <authorList>
            <person name="Anh-Thu Weber A."/>
            <person name="Halstead-Nussloch G."/>
        </authorList>
    </citation>
    <scope>NUCLEOTIDE SEQUENCE [LARGE SCALE GENOMIC DNA]</scope>
    <source>
        <strain evidence="6">AATW-2023a</strain>
        <tissue evidence="6">Whole specimen</tissue>
    </source>
</reference>
<evidence type="ECO:0000256" key="2">
    <source>
        <dbReference type="ARBA" id="ARBA00022989"/>
    </source>
</evidence>
<feature type="region of interest" description="Disordered" evidence="5">
    <location>
        <begin position="172"/>
        <end position="194"/>
    </location>
</feature>
<protein>
    <recommendedName>
        <fullName evidence="4">Copper transport protein</fullName>
    </recommendedName>
</protein>
<keyword evidence="4" id="KW-0406">Ion transport</keyword>
<dbReference type="EMBL" id="JAZGQO010000001">
    <property type="protein sequence ID" value="KAK6195680.1"/>
    <property type="molecule type" value="Genomic_DNA"/>
</dbReference>
<dbReference type="InterPro" id="IPR007274">
    <property type="entry name" value="Cop_transporter"/>
</dbReference>
<accession>A0AAN8KF55</accession>
<feature type="compositionally biased region" description="Low complexity" evidence="5">
    <location>
        <begin position="177"/>
        <end position="194"/>
    </location>
</feature>
<dbReference type="PANTHER" id="PTHR12483">
    <property type="entry name" value="SOLUTE CARRIER FAMILY 31 COPPER TRANSPORTERS"/>
    <property type="match status" value="1"/>
</dbReference>
<keyword evidence="4" id="KW-0813">Transport</keyword>
<keyword evidence="4" id="KW-0187">Copper transport</keyword>
<comment type="subcellular location">
    <subcellularLocation>
        <location evidence="4">Membrane</location>
        <topology evidence="4">Multi-pass membrane protein</topology>
    </subcellularLocation>
</comment>
<feature type="transmembrane region" description="Helical" evidence="4">
    <location>
        <begin position="37"/>
        <end position="58"/>
    </location>
</feature>
<keyword evidence="4" id="KW-0186">Copper</keyword>
<comment type="caution">
    <text evidence="6">The sequence shown here is derived from an EMBL/GenBank/DDBJ whole genome shotgun (WGS) entry which is preliminary data.</text>
</comment>
<keyword evidence="7" id="KW-1185">Reference proteome</keyword>
<evidence type="ECO:0000256" key="5">
    <source>
        <dbReference type="SAM" id="MobiDB-lite"/>
    </source>
</evidence>
<dbReference type="Proteomes" id="UP001347796">
    <property type="component" value="Unassembled WGS sequence"/>
</dbReference>
<feature type="transmembrane region" description="Helical" evidence="4">
    <location>
        <begin position="131"/>
        <end position="150"/>
    </location>
</feature>
<dbReference type="AlphaFoldDB" id="A0AAN8KF55"/>
<organism evidence="6 7">
    <name type="scientific">Patella caerulea</name>
    <name type="common">Rayed Mediterranean limpet</name>
    <dbReference type="NCBI Taxonomy" id="87958"/>
    <lineage>
        <taxon>Eukaryota</taxon>
        <taxon>Metazoa</taxon>
        <taxon>Spiralia</taxon>
        <taxon>Lophotrochozoa</taxon>
        <taxon>Mollusca</taxon>
        <taxon>Gastropoda</taxon>
        <taxon>Patellogastropoda</taxon>
        <taxon>Patelloidea</taxon>
        <taxon>Patellidae</taxon>
        <taxon>Patella</taxon>
    </lineage>
</organism>
<dbReference type="PANTHER" id="PTHR12483:SF115">
    <property type="entry name" value="COPPER TRANSPORT PROTEIN"/>
    <property type="match status" value="1"/>
</dbReference>
<evidence type="ECO:0000313" key="7">
    <source>
        <dbReference type="Proteomes" id="UP001347796"/>
    </source>
</evidence>
<gene>
    <name evidence="6" type="ORF">SNE40_001058</name>
</gene>
<keyword evidence="1 4" id="KW-0812">Transmembrane</keyword>
<evidence type="ECO:0000256" key="3">
    <source>
        <dbReference type="ARBA" id="ARBA00023136"/>
    </source>
</evidence>
<proteinExistence type="inferred from homology"/>
<comment type="similarity">
    <text evidence="4">Belongs to the copper transporter (Ctr) (TC 1.A.56) family. SLC31A subfamily.</text>
</comment>
<dbReference type="GO" id="GO:0005375">
    <property type="term" value="F:copper ion transmembrane transporter activity"/>
    <property type="evidence" value="ECO:0007669"/>
    <property type="project" value="UniProtKB-UniRule"/>
</dbReference>
<keyword evidence="3 4" id="KW-0472">Membrane</keyword>
<evidence type="ECO:0000256" key="1">
    <source>
        <dbReference type="ARBA" id="ARBA00022692"/>
    </source>
</evidence>
<evidence type="ECO:0000313" key="6">
    <source>
        <dbReference type="EMBL" id="KAK6195680.1"/>
    </source>
</evidence>
<keyword evidence="2 4" id="KW-1133">Transmembrane helix</keyword>
<dbReference type="GO" id="GO:0016020">
    <property type="term" value="C:membrane"/>
    <property type="evidence" value="ECO:0007669"/>
    <property type="project" value="UniProtKB-SubCell"/>
</dbReference>
<evidence type="ECO:0000256" key="4">
    <source>
        <dbReference type="RuleBase" id="RU367022"/>
    </source>
</evidence>
<sequence>MGMPMNHSMAMMPMYFVTKTKLQNFIFENLNITDIKGLVAVCFVVFTVTFLFEALKLLQIYFQLRVRQDPLSYAKTDTTVTDRSILLTPLLIPVDIQQIRKQRLKYHFYGCLSHMINLAVAYFIMLAFMTYNVWLGISVVSGATLGYYVFAAIGNQITQKFTAVTSKNQASTVDSESNNTSTQADSTTADSCHM</sequence>